<dbReference type="GO" id="GO:0005886">
    <property type="term" value="C:plasma membrane"/>
    <property type="evidence" value="ECO:0007669"/>
    <property type="project" value="UniProtKB-SubCell"/>
</dbReference>
<feature type="transmembrane region" description="Helical" evidence="7">
    <location>
        <begin position="151"/>
        <end position="174"/>
    </location>
</feature>
<organism evidence="9 10">
    <name type="scientific">Ruminococcus callidus ATCC 27760</name>
    <dbReference type="NCBI Taxonomy" id="411473"/>
    <lineage>
        <taxon>Bacteria</taxon>
        <taxon>Bacillati</taxon>
        <taxon>Bacillota</taxon>
        <taxon>Clostridia</taxon>
        <taxon>Eubacteriales</taxon>
        <taxon>Oscillospiraceae</taxon>
        <taxon>Ruminococcus</taxon>
    </lineage>
</organism>
<evidence type="ECO:0000313" key="9">
    <source>
        <dbReference type="EMBL" id="ERJ94676.1"/>
    </source>
</evidence>
<dbReference type="Gene3D" id="1.10.3720.10">
    <property type="entry name" value="MetI-like"/>
    <property type="match status" value="1"/>
</dbReference>
<feature type="domain" description="ABC transmembrane type-1" evidence="8">
    <location>
        <begin position="116"/>
        <end position="327"/>
    </location>
</feature>
<evidence type="ECO:0000256" key="3">
    <source>
        <dbReference type="ARBA" id="ARBA00022475"/>
    </source>
</evidence>
<dbReference type="PANTHER" id="PTHR43744:SF8">
    <property type="entry name" value="SN-GLYCEROL-3-PHOSPHATE TRANSPORT SYSTEM PERMEASE PROTEIN UGPE"/>
    <property type="match status" value="1"/>
</dbReference>
<dbReference type="AlphaFoldDB" id="U2K851"/>
<dbReference type="STRING" id="411473.RUMCAL_01981"/>
<dbReference type="HOGENOM" id="CLU_016047_1_1_9"/>
<comment type="similarity">
    <text evidence="7">Belongs to the binding-protein-dependent transport system permease family.</text>
</comment>
<sequence length="342" mass="38928">METTKNKPLASPKEDTLVGNGMSKREARKIRMQSMNKSEIAYMRRKRVFDAVWPFFRFFILFGLCFVILYPLIYMISCAFRDSADMSDPTVMWIPRHLTLNVIKETADVMDIWNTLKTTLLLNVGCSLVQVASCALAGYGFARFKFKGKGILFGIVVMMILVPPQIISIPQYMLFRHFGIGSLTVNLINTKLCMYLPAAMGNGIRAGLMIFIFRQFFKGLPKELEDAAYLDGCGPLRTFVQVMIPNASSSFLTVFLFSIVWYWNDYYVSSTFFTKNQTIALMLKNLSTLLSQQLFNNADVSPREQIVWMEAGCLIAILPILVMYTFLQKYFTEGIERSGLVG</sequence>
<dbReference type="InterPro" id="IPR035906">
    <property type="entry name" value="MetI-like_sf"/>
</dbReference>
<evidence type="ECO:0000256" key="5">
    <source>
        <dbReference type="ARBA" id="ARBA00022989"/>
    </source>
</evidence>
<keyword evidence="5 7" id="KW-1133">Transmembrane helix</keyword>
<reference evidence="9 10" key="1">
    <citation type="submission" date="2013-07" db="EMBL/GenBank/DDBJ databases">
        <authorList>
            <person name="Weinstock G."/>
            <person name="Sodergren E."/>
            <person name="Wylie T."/>
            <person name="Fulton L."/>
            <person name="Fulton R."/>
            <person name="Fronick C."/>
            <person name="O'Laughlin M."/>
            <person name="Godfrey J."/>
            <person name="Miner T."/>
            <person name="Herter B."/>
            <person name="Appelbaum E."/>
            <person name="Cordes M."/>
            <person name="Lek S."/>
            <person name="Wollam A."/>
            <person name="Pepin K.H."/>
            <person name="Palsikar V.B."/>
            <person name="Mitreva M."/>
            <person name="Wilson R.K."/>
        </authorList>
    </citation>
    <scope>NUCLEOTIDE SEQUENCE [LARGE SCALE GENOMIC DNA]</scope>
    <source>
        <strain evidence="9 10">ATCC 27760</strain>
    </source>
</reference>
<dbReference type="Pfam" id="PF00528">
    <property type="entry name" value="BPD_transp_1"/>
    <property type="match status" value="1"/>
</dbReference>
<dbReference type="PROSITE" id="PS50928">
    <property type="entry name" value="ABC_TM1"/>
    <property type="match status" value="1"/>
</dbReference>
<feature type="transmembrane region" description="Helical" evidence="7">
    <location>
        <begin position="194"/>
        <end position="213"/>
    </location>
</feature>
<evidence type="ECO:0000256" key="1">
    <source>
        <dbReference type="ARBA" id="ARBA00004651"/>
    </source>
</evidence>
<evidence type="ECO:0000256" key="4">
    <source>
        <dbReference type="ARBA" id="ARBA00022692"/>
    </source>
</evidence>
<keyword evidence="2 7" id="KW-0813">Transport</keyword>
<dbReference type="CDD" id="cd06261">
    <property type="entry name" value="TM_PBP2"/>
    <property type="match status" value="1"/>
</dbReference>
<dbReference type="PATRIC" id="fig|411473.3.peg.1632"/>
<keyword evidence="10" id="KW-1185">Reference proteome</keyword>
<comment type="caution">
    <text evidence="9">The sequence shown here is derived from an EMBL/GenBank/DDBJ whole genome shotgun (WGS) entry which is preliminary data.</text>
</comment>
<protein>
    <submittedName>
        <fullName evidence="9">ABC transporter, permease protein</fullName>
    </submittedName>
</protein>
<feature type="transmembrane region" description="Helical" evidence="7">
    <location>
        <begin position="306"/>
        <end position="327"/>
    </location>
</feature>
<keyword evidence="4 7" id="KW-0812">Transmembrane</keyword>
<name>U2K851_9FIRM</name>
<comment type="subcellular location">
    <subcellularLocation>
        <location evidence="1 7">Cell membrane</location>
        <topology evidence="1 7">Multi-pass membrane protein</topology>
    </subcellularLocation>
</comment>
<keyword evidence="6 7" id="KW-0472">Membrane</keyword>
<dbReference type="Proteomes" id="UP000016662">
    <property type="component" value="Unassembled WGS sequence"/>
</dbReference>
<proteinExistence type="inferred from homology"/>
<dbReference type="OrthoDB" id="9771544at2"/>
<dbReference type="GO" id="GO:0055085">
    <property type="term" value="P:transmembrane transport"/>
    <property type="evidence" value="ECO:0007669"/>
    <property type="project" value="InterPro"/>
</dbReference>
<evidence type="ECO:0000256" key="2">
    <source>
        <dbReference type="ARBA" id="ARBA00022448"/>
    </source>
</evidence>
<accession>U2K851</accession>
<feature type="transmembrane region" description="Helical" evidence="7">
    <location>
        <begin position="120"/>
        <end position="139"/>
    </location>
</feature>
<dbReference type="eggNOG" id="COG0395">
    <property type="taxonomic scope" value="Bacteria"/>
</dbReference>
<evidence type="ECO:0000256" key="6">
    <source>
        <dbReference type="ARBA" id="ARBA00023136"/>
    </source>
</evidence>
<feature type="transmembrane region" description="Helical" evidence="7">
    <location>
        <begin position="52"/>
        <end position="76"/>
    </location>
</feature>
<gene>
    <name evidence="9" type="ORF">RUMCAL_01981</name>
</gene>
<keyword evidence="3" id="KW-1003">Cell membrane</keyword>
<feature type="transmembrane region" description="Helical" evidence="7">
    <location>
        <begin position="244"/>
        <end position="263"/>
    </location>
</feature>
<evidence type="ECO:0000259" key="8">
    <source>
        <dbReference type="PROSITE" id="PS50928"/>
    </source>
</evidence>
<dbReference type="PANTHER" id="PTHR43744">
    <property type="entry name" value="ABC TRANSPORTER PERMEASE PROTEIN MG189-RELATED-RELATED"/>
    <property type="match status" value="1"/>
</dbReference>
<evidence type="ECO:0000256" key="7">
    <source>
        <dbReference type="RuleBase" id="RU363032"/>
    </source>
</evidence>
<dbReference type="RefSeq" id="WP_021683484.1">
    <property type="nucleotide sequence ID" value="NZ_KI260486.1"/>
</dbReference>
<dbReference type="EMBL" id="AWVF01000242">
    <property type="protein sequence ID" value="ERJ94676.1"/>
    <property type="molecule type" value="Genomic_DNA"/>
</dbReference>
<dbReference type="SUPFAM" id="SSF161098">
    <property type="entry name" value="MetI-like"/>
    <property type="match status" value="1"/>
</dbReference>
<dbReference type="InterPro" id="IPR000515">
    <property type="entry name" value="MetI-like"/>
</dbReference>
<evidence type="ECO:0000313" key="10">
    <source>
        <dbReference type="Proteomes" id="UP000016662"/>
    </source>
</evidence>